<dbReference type="Proteomes" id="UP000019402">
    <property type="component" value="Unassembled WGS sequence"/>
</dbReference>
<keyword evidence="2" id="KW-1185">Reference proteome</keyword>
<reference evidence="1 2" key="1">
    <citation type="journal article" date="2014" name="Genome Announc.">
        <title>Draft Genome Sequence of Cytophaga fermentans JCM 21142T, a Facultative Anaerobe Isolated from Marine Mud.</title>
        <authorList>
            <person name="Starns D."/>
            <person name="Oshima K."/>
            <person name="Suda W."/>
            <person name="Iino T."/>
            <person name="Yuki M."/>
            <person name="Inoue J."/>
            <person name="Kitamura K."/>
            <person name="Iida T."/>
            <person name="Darby A."/>
            <person name="Hattori M."/>
            <person name="Ohkuma M."/>
        </authorList>
    </citation>
    <scope>NUCLEOTIDE SEQUENCE [LARGE SCALE GENOMIC DNA]</scope>
    <source>
        <strain evidence="1 2">JCM 21142</strain>
    </source>
</reference>
<proteinExistence type="predicted"/>
<comment type="caution">
    <text evidence="1">The sequence shown here is derived from an EMBL/GenBank/DDBJ whole genome shotgun (WGS) entry which is preliminary data.</text>
</comment>
<dbReference type="AlphaFoldDB" id="W7YUB3"/>
<evidence type="ECO:0000313" key="1">
    <source>
        <dbReference type="EMBL" id="GAF06049.1"/>
    </source>
</evidence>
<dbReference type="EMBL" id="BAMD01000277">
    <property type="protein sequence ID" value="GAF06049.1"/>
    <property type="molecule type" value="Genomic_DNA"/>
</dbReference>
<evidence type="ECO:0000313" key="2">
    <source>
        <dbReference type="Proteomes" id="UP000019402"/>
    </source>
</evidence>
<protein>
    <submittedName>
        <fullName evidence="1">Uncharacterized protein</fullName>
    </submittedName>
</protein>
<dbReference type="RefSeq" id="WP_027473911.1">
    <property type="nucleotide sequence ID" value="NZ_KI912108.1"/>
</dbReference>
<sequence length="79" mass="9670">MRIERFFISFFEKTTCTEYYIEHKEDKKHEIYGDGTGKNGDCSEDCIAFYAYYRSKDNLNMWYCNYPKDRKDTIWTCNK</sequence>
<name>W7YUB3_9BACT</name>
<gene>
    <name evidence="1" type="ORF">JCM21142_134819</name>
</gene>
<dbReference type="OrthoDB" id="9914902at2"/>
<organism evidence="1 2">
    <name type="scientific">Saccharicrinis fermentans DSM 9555 = JCM 21142</name>
    <dbReference type="NCBI Taxonomy" id="869213"/>
    <lineage>
        <taxon>Bacteria</taxon>
        <taxon>Pseudomonadati</taxon>
        <taxon>Bacteroidota</taxon>
        <taxon>Bacteroidia</taxon>
        <taxon>Marinilabiliales</taxon>
        <taxon>Marinilabiliaceae</taxon>
        <taxon>Saccharicrinis</taxon>
    </lineage>
</organism>
<accession>W7YUB3</accession>